<evidence type="ECO:0000259" key="2">
    <source>
        <dbReference type="PROSITE" id="PS50006"/>
    </source>
</evidence>
<dbReference type="EMBL" id="JACBKZ010000001">
    <property type="protein sequence ID" value="KAF5962180.1"/>
    <property type="molecule type" value="Genomic_DNA"/>
</dbReference>
<evidence type="ECO:0000313" key="3">
    <source>
        <dbReference type="EMBL" id="KAF5962180.1"/>
    </source>
</evidence>
<comment type="caution">
    <text evidence="3">The sequence shown here is derived from an EMBL/GenBank/DDBJ whole genome shotgun (WGS) entry which is preliminary data.</text>
</comment>
<accession>A0A7J7IB64</accession>
<dbReference type="InterPro" id="IPR000253">
    <property type="entry name" value="FHA_dom"/>
</dbReference>
<evidence type="ECO:0000313" key="4">
    <source>
        <dbReference type="Proteomes" id="UP000593564"/>
    </source>
</evidence>
<feature type="region of interest" description="Disordered" evidence="1">
    <location>
        <begin position="245"/>
        <end position="280"/>
    </location>
</feature>
<sequence>MEEEASTLKLIMEKGPREGETLEYRPGSVIRIGRVVRGNTFAIKDAGISSKHLLIESKSGKWVITDLDTSNGTVLNGSQLQPLSPSDLGDGDTIKFGEYTSIKVKIEVKGDDNRLRRNPRNRAAKEEEESCGVGVVAEKPNLSSIGDCGALGLRFDGQLVNKTEVAAENKRRRGPPRRGKAVTTEIQERLCEVENIGAELGKEVVVVEEKNRRPGRPRKGKVLKSEPEESLCEIVEVEKLDNVGPIEPKQGRQRQVSTRRTCSSKKEANSSLDGNGCQELDPSAQIVDKKTGGGMRDEPLKSVENEVLEERGDVKESNLGQEDCKKIKENSLNEEPEAVQTVVLEDKEVGENADLGQQGLNEEGGVEAGDGPDLEKMTLGDWFDYLEVYLPKQIYDETEEIILRMKQKAEKFHEFVLQQKNDKEKGKLPMGSGSENITHILSFVMAEELQLWLFQNPWGKVQMLWLRFGQKQVSNSRLKQLVMDSLELAQGV</sequence>
<dbReference type="Pfam" id="PF00498">
    <property type="entry name" value="FHA"/>
    <property type="match status" value="1"/>
</dbReference>
<evidence type="ECO:0000256" key="1">
    <source>
        <dbReference type="SAM" id="MobiDB-lite"/>
    </source>
</evidence>
<dbReference type="AlphaFoldDB" id="A0A7J7IB64"/>
<keyword evidence="4" id="KW-1185">Reference proteome</keyword>
<dbReference type="InterPro" id="IPR008984">
    <property type="entry name" value="SMAD_FHA_dom_sf"/>
</dbReference>
<proteinExistence type="predicted"/>
<dbReference type="PROSITE" id="PS50006">
    <property type="entry name" value="FHA_DOMAIN"/>
    <property type="match status" value="1"/>
</dbReference>
<reference evidence="4" key="1">
    <citation type="journal article" date="2020" name="Nat. Commun.">
        <title>Genome assembly of wild tea tree DASZ reveals pedigree and selection history of tea varieties.</title>
        <authorList>
            <person name="Zhang W."/>
            <person name="Zhang Y."/>
            <person name="Qiu H."/>
            <person name="Guo Y."/>
            <person name="Wan H."/>
            <person name="Zhang X."/>
            <person name="Scossa F."/>
            <person name="Alseekh S."/>
            <person name="Zhang Q."/>
            <person name="Wang P."/>
            <person name="Xu L."/>
            <person name="Schmidt M.H."/>
            <person name="Jia X."/>
            <person name="Li D."/>
            <person name="Zhu A."/>
            <person name="Guo F."/>
            <person name="Chen W."/>
            <person name="Ni D."/>
            <person name="Usadel B."/>
            <person name="Fernie A.R."/>
            <person name="Wen W."/>
        </authorList>
    </citation>
    <scope>NUCLEOTIDE SEQUENCE [LARGE SCALE GENOMIC DNA]</scope>
    <source>
        <strain evidence="4">cv. G240</strain>
    </source>
</reference>
<name>A0A7J7IB64_CAMSI</name>
<dbReference type="SUPFAM" id="SSF49879">
    <property type="entry name" value="SMAD/FHA domain"/>
    <property type="match status" value="1"/>
</dbReference>
<organism evidence="3 4">
    <name type="scientific">Camellia sinensis</name>
    <name type="common">Tea plant</name>
    <name type="synonym">Thea sinensis</name>
    <dbReference type="NCBI Taxonomy" id="4442"/>
    <lineage>
        <taxon>Eukaryota</taxon>
        <taxon>Viridiplantae</taxon>
        <taxon>Streptophyta</taxon>
        <taxon>Embryophyta</taxon>
        <taxon>Tracheophyta</taxon>
        <taxon>Spermatophyta</taxon>
        <taxon>Magnoliopsida</taxon>
        <taxon>eudicotyledons</taxon>
        <taxon>Gunneridae</taxon>
        <taxon>Pentapetalae</taxon>
        <taxon>asterids</taxon>
        <taxon>Ericales</taxon>
        <taxon>Theaceae</taxon>
        <taxon>Camellia</taxon>
    </lineage>
</organism>
<dbReference type="Gene3D" id="2.60.200.20">
    <property type="match status" value="1"/>
</dbReference>
<dbReference type="SMART" id="SM00240">
    <property type="entry name" value="FHA"/>
    <property type="match status" value="1"/>
</dbReference>
<dbReference type="Proteomes" id="UP000593564">
    <property type="component" value="Unassembled WGS sequence"/>
</dbReference>
<dbReference type="InterPro" id="IPR050923">
    <property type="entry name" value="Cell_Proc_Reg/RNA_Proc"/>
</dbReference>
<feature type="domain" description="FHA" evidence="2">
    <location>
        <begin position="30"/>
        <end position="80"/>
    </location>
</feature>
<gene>
    <name evidence="3" type="ORF">HYC85_003389</name>
</gene>
<dbReference type="PANTHER" id="PTHR23308">
    <property type="entry name" value="NUCLEAR INHIBITOR OF PROTEIN PHOSPHATASE-1"/>
    <property type="match status" value="1"/>
</dbReference>
<reference evidence="3 4" key="2">
    <citation type="submission" date="2020-07" db="EMBL/GenBank/DDBJ databases">
        <title>Genome assembly of wild tea tree DASZ reveals pedigree and selection history of tea varieties.</title>
        <authorList>
            <person name="Zhang W."/>
        </authorList>
    </citation>
    <scope>NUCLEOTIDE SEQUENCE [LARGE SCALE GENOMIC DNA]</scope>
    <source>
        <strain evidence="4">cv. G240</strain>
        <tissue evidence="3">Leaf</tissue>
    </source>
</reference>
<protein>
    <recommendedName>
        <fullName evidence="2">FHA domain-containing protein</fullName>
    </recommendedName>
</protein>